<protein>
    <submittedName>
        <fullName evidence="2">Uncharacterized protein</fullName>
    </submittedName>
</protein>
<evidence type="ECO:0000313" key="2">
    <source>
        <dbReference type="EMBL" id="ETO62451.1"/>
    </source>
</evidence>
<comment type="caution">
    <text evidence="2">The sequence shown here is derived from an EMBL/GenBank/DDBJ whole genome shotgun (WGS) entry which is preliminary data.</text>
</comment>
<reference evidence="2 3" key="1">
    <citation type="submission" date="2013-11" db="EMBL/GenBank/DDBJ databases">
        <title>The Genome Sequence of Phytophthora parasitica P1976.</title>
        <authorList>
            <consortium name="The Broad Institute Genomics Platform"/>
            <person name="Russ C."/>
            <person name="Tyler B."/>
            <person name="Panabieres F."/>
            <person name="Shan W."/>
            <person name="Tripathy S."/>
            <person name="Grunwald N."/>
            <person name="Machado M."/>
            <person name="Johnson C.S."/>
            <person name="Walker B."/>
            <person name="Young S."/>
            <person name="Zeng Q."/>
            <person name="Gargeya S."/>
            <person name="Fitzgerald M."/>
            <person name="Haas B."/>
            <person name="Abouelleil A."/>
            <person name="Allen A.W."/>
            <person name="Alvarado L."/>
            <person name="Arachchi H.M."/>
            <person name="Berlin A.M."/>
            <person name="Chapman S.B."/>
            <person name="Gainer-Dewar J."/>
            <person name="Goldberg J."/>
            <person name="Griggs A."/>
            <person name="Gujja S."/>
            <person name="Hansen M."/>
            <person name="Howarth C."/>
            <person name="Imamovic A."/>
            <person name="Ireland A."/>
            <person name="Larimer J."/>
            <person name="McCowan C."/>
            <person name="Murphy C."/>
            <person name="Pearson M."/>
            <person name="Poon T.W."/>
            <person name="Priest M."/>
            <person name="Roberts A."/>
            <person name="Saif S."/>
            <person name="Shea T."/>
            <person name="Sisk P."/>
            <person name="Sykes S."/>
            <person name="Wortman J."/>
            <person name="Nusbaum C."/>
            <person name="Birren B."/>
        </authorList>
    </citation>
    <scope>NUCLEOTIDE SEQUENCE [LARGE SCALE GENOMIC DNA]</scope>
    <source>
        <strain evidence="2 3">P1976</strain>
    </source>
</reference>
<dbReference type="AlphaFoldDB" id="A0A080Z740"/>
<dbReference type="Proteomes" id="UP000028582">
    <property type="component" value="Unassembled WGS sequence"/>
</dbReference>
<dbReference type="PANTHER" id="PTHR34415">
    <property type="entry name" value="INTEGRASE CATALYTIC DOMAIN-CONTAINING PROTEIN"/>
    <property type="match status" value="1"/>
</dbReference>
<feature type="region of interest" description="Disordered" evidence="1">
    <location>
        <begin position="31"/>
        <end position="50"/>
    </location>
</feature>
<dbReference type="EMBL" id="ANJA01003587">
    <property type="protein sequence ID" value="ETO62451.1"/>
    <property type="molecule type" value="Genomic_DNA"/>
</dbReference>
<sequence>MLRQLPPPLPPLSSSQDVAATQFSACDSSAVTPSECGEDSQRLRPVKSEQHLSPAKTTFVETRADYKFFVKGHTKNACDCGFGHIRKHVSRQDCWTTDHIISAVNNSATSNTTVHISRGNVFFKSFKPVVTELYKNLTSVQQYQVLSMVKDQPGVVLCRKGPGNEATRQDLRRSVDGVATEDIKVDRTFTHFLEDLSPPPLNSENQC</sequence>
<organism evidence="2 3">
    <name type="scientific">Phytophthora nicotianae P1976</name>
    <dbReference type="NCBI Taxonomy" id="1317066"/>
    <lineage>
        <taxon>Eukaryota</taxon>
        <taxon>Sar</taxon>
        <taxon>Stramenopiles</taxon>
        <taxon>Oomycota</taxon>
        <taxon>Peronosporomycetes</taxon>
        <taxon>Peronosporales</taxon>
        <taxon>Peronosporaceae</taxon>
        <taxon>Phytophthora</taxon>
    </lineage>
</organism>
<dbReference type="OrthoDB" id="127459at2759"/>
<feature type="compositionally biased region" description="Basic and acidic residues" evidence="1">
    <location>
        <begin position="39"/>
        <end position="50"/>
    </location>
</feature>
<accession>A0A080Z740</accession>
<gene>
    <name evidence="2" type="ORF">F444_19633</name>
</gene>
<proteinExistence type="predicted"/>
<evidence type="ECO:0000256" key="1">
    <source>
        <dbReference type="SAM" id="MobiDB-lite"/>
    </source>
</evidence>
<evidence type="ECO:0000313" key="3">
    <source>
        <dbReference type="Proteomes" id="UP000028582"/>
    </source>
</evidence>
<name>A0A080Z740_PHYNI</name>
<dbReference type="PANTHER" id="PTHR34415:SF1">
    <property type="entry name" value="INTEGRASE CATALYTIC DOMAIN-CONTAINING PROTEIN"/>
    <property type="match status" value="1"/>
</dbReference>